<comment type="caution">
    <text evidence="1">The sequence shown here is derived from an EMBL/GenBank/DDBJ whole genome shotgun (WGS) entry which is preliminary data.</text>
</comment>
<reference evidence="1 2" key="1">
    <citation type="submission" date="2024-04" db="EMBL/GenBank/DDBJ databases">
        <authorList>
            <consortium name="Genoscope - CEA"/>
            <person name="William W."/>
        </authorList>
    </citation>
    <scope>NUCLEOTIDE SEQUENCE [LARGE SCALE GENOMIC DNA]</scope>
</reference>
<keyword evidence="2" id="KW-1185">Reference proteome</keyword>
<dbReference type="Proteomes" id="UP001497497">
    <property type="component" value="Unassembled WGS sequence"/>
</dbReference>
<proteinExistence type="predicted"/>
<dbReference type="AlphaFoldDB" id="A0AAV2IGY6"/>
<feature type="non-terminal residue" evidence="1">
    <location>
        <position position="1"/>
    </location>
</feature>
<protein>
    <submittedName>
        <fullName evidence="1">Uncharacterized protein</fullName>
    </submittedName>
</protein>
<organism evidence="1 2">
    <name type="scientific">Lymnaea stagnalis</name>
    <name type="common">Great pond snail</name>
    <name type="synonym">Helix stagnalis</name>
    <dbReference type="NCBI Taxonomy" id="6523"/>
    <lineage>
        <taxon>Eukaryota</taxon>
        <taxon>Metazoa</taxon>
        <taxon>Spiralia</taxon>
        <taxon>Lophotrochozoa</taxon>
        <taxon>Mollusca</taxon>
        <taxon>Gastropoda</taxon>
        <taxon>Heterobranchia</taxon>
        <taxon>Euthyneura</taxon>
        <taxon>Panpulmonata</taxon>
        <taxon>Hygrophila</taxon>
        <taxon>Lymnaeoidea</taxon>
        <taxon>Lymnaeidae</taxon>
        <taxon>Lymnaea</taxon>
    </lineage>
</organism>
<accession>A0AAV2IGY6</accession>
<evidence type="ECO:0000313" key="2">
    <source>
        <dbReference type="Proteomes" id="UP001497497"/>
    </source>
</evidence>
<feature type="non-terminal residue" evidence="1">
    <location>
        <position position="65"/>
    </location>
</feature>
<sequence>EQYAFLHEAAKVAMTCINTTVTSNNIADRVQMLQRRSVSGKTEMEIEFEAVCRVSVDDSQITDEE</sequence>
<name>A0AAV2IGY6_LYMST</name>
<dbReference type="EMBL" id="CAXITT010000655">
    <property type="protein sequence ID" value="CAL1544881.1"/>
    <property type="molecule type" value="Genomic_DNA"/>
</dbReference>
<evidence type="ECO:0000313" key="1">
    <source>
        <dbReference type="EMBL" id="CAL1544881.1"/>
    </source>
</evidence>
<gene>
    <name evidence="1" type="ORF">GSLYS_00018364001</name>
</gene>